<reference evidence="10" key="1">
    <citation type="submission" date="2022-11" db="UniProtKB">
        <authorList>
            <consortium name="WormBaseParasite"/>
        </authorList>
    </citation>
    <scope>IDENTIFICATION</scope>
</reference>
<proteinExistence type="predicted"/>
<dbReference type="SUPFAM" id="SSF54695">
    <property type="entry name" value="POZ domain"/>
    <property type="match status" value="1"/>
</dbReference>
<evidence type="ECO:0000256" key="5">
    <source>
        <dbReference type="ARBA" id="ARBA00023136"/>
    </source>
</evidence>
<dbReference type="GO" id="GO:0005886">
    <property type="term" value="C:plasma membrane"/>
    <property type="evidence" value="ECO:0007669"/>
    <property type="project" value="UniProtKB-SubCell"/>
</dbReference>
<keyword evidence="4" id="KW-0597">Phosphoprotein</keyword>
<dbReference type="AlphaFoldDB" id="A0A915CQ68"/>
<dbReference type="InterPro" id="IPR011333">
    <property type="entry name" value="SKP1/BTB/POZ_sf"/>
</dbReference>
<evidence type="ECO:0000259" key="7">
    <source>
        <dbReference type="Pfam" id="PF02214"/>
    </source>
</evidence>
<dbReference type="PANTHER" id="PTHR14499:SF136">
    <property type="entry name" value="GH08630P"/>
    <property type="match status" value="1"/>
</dbReference>
<evidence type="ECO:0000256" key="6">
    <source>
        <dbReference type="ARBA" id="ARBA00023273"/>
    </source>
</evidence>
<comment type="subcellular location">
    <subcellularLocation>
        <location evidence="1">Cell membrane</location>
    </subcellularLocation>
    <subcellularLocation>
        <location evidence="2">Cell projection</location>
        <location evidence="2">Neuron projection</location>
    </subcellularLocation>
</comment>
<dbReference type="InterPro" id="IPR057093">
    <property type="entry name" value="H1_KCTD8_12_16"/>
</dbReference>
<dbReference type="InterPro" id="IPR003131">
    <property type="entry name" value="T1-type_BTB"/>
</dbReference>
<dbReference type="Pfam" id="PF23110">
    <property type="entry name" value="H1_KCTD8_12_16"/>
    <property type="match status" value="1"/>
</dbReference>
<evidence type="ECO:0000256" key="1">
    <source>
        <dbReference type="ARBA" id="ARBA00004236"/>
    </source>
</evidence>
<dbReference type="PANTHER" id="PTHR14499">
    <property type="entry name" value="POTASSIUM CHANNEL TETRAMERIZATION DOMAIN-CONTAINING"/>
    <property type="match status" value="1"/>
</dbReference>
<keyword evidence="9" id="KW-1185">Reference proteome</keyword>
<feature type="domain" description="KCTD8/12/16 H1" evidence="8">
    <location>
        <begin position="181"/>
        <end position="268"/>
    </location>
</feature>
<evidence type="ECO:0000313" key="9">
    <source>
        <dbReference type="Proteomes" id="UP000887574"/>
    </source>
</evidence>
<dbReference type="Proteomes" id="UP000887574">
    <property type="component" value="Unplaced"/>
</dbReference>
<dbReference type="GO" id="GO:0043005">
    <property type="term" value="C:neuron projection"/>
    <property type="evidence" value="ECO:0007669"/>
    <property type="project" value="UniProtKB-SubCell"/>
</dbReference>
<dbReference type="Gene3D" id="3.30.710.10">
    <property type="entry name" value="Potassium Channel Kv1.1, Chain A"/>
    <property type="match status" value="1"/>
</dbReference>
<accession>A0A915CQ68</accession>
<dbReference type="Pfam" id="PF02214">
    <property type="entry name" value="BTB_2"/>
    <property type="match status" value="1"/>
</dbReference>
<dbReference type="WBParaSite" id="jg10949">
    <property type="protein sequence ID" value="jg10949"/>
    <property type="gene ID" value="jg10949"/>
</dbReference>
<organism evidence="9 10">
    <name type="scientific">Ditylenchus dipsaci</name>
    <dbReference type="NCBI Taxonomy" id="166011"/>
    <lineage>
        <taxon>Eukaryota</taxon>
        <taxon>Metazoa</taxon>
        <taxon>Ecdysozoa</taxon>
        <taxon>Nematoda</taxon>
        <taxon>Chromadorea</taxon>
        <taxon>Rhabditida</taxon>
        <taxon>Tylenchina</taxon>
        <taxon>Tylenchomorpha</taxon>
        <taxon>Sphaerularioidea</taxon>
        <taxon>Anguinidae</taxon>
        <taxon>Anguininae</taxon>
        <taxon>Ditylenchus</taxon>
    </lineage>
</organism>
<evidence type="ECO:0000256" key="2">
    <source>
        <dbReference type="ARBA" id="ARBA00004487"/>
    </source>
</evidence>
<name>A0A915CQ68_9BILA</name>
<evidence type="ECO:0000256" key="4">
    <source>
        <dbReference type="ARBA" id="ARBA00022553"/>
    </source>
</evidence>
<dbReference type="GO" id="GO:0051260">
    <property type="term" value="P:protein homooligomerization"/>
    <property type="evidence" value="ECO:0007669"/>
    <property type="project" value="InterPro"/>
</dbReference>
<evidence type="ECO:0000259" key="8">
    <source>
        <dbReference type="Pfam" id="PF23110"/>
    </source>
</evidence>
<dbReference type="CDD" id="cd22204">
    <property type="entry name" value="H1_KCTD12-like"/>
    <property type="match status" value="1"/>
</dbReference>
<keyword evidence="5" id="KW-0472">Membrane</keyword>
<feature type="domain" description="Potassium channel tetramerisation-type BTB" evidence="7">
    <location>
        <begin position="122"/>
        <end position="150"/>
    </location>
</feature>
<keyword evidence="3" id="KW-1003">Cell membrane</keyword>
<sequence length="285" mass="31335">MQKSKQIRAAEVRETDEVEVKALIGLSLSLSRIRYQNLLCSRSEERSVKVVVVPQVQSSFFSHILLQTDERLLRADASAQAVTQGPTNMSTDLTEEAAEMAVVQLNLFAGDGLDVHKQVARRLPDGIYFVDRDGDLFAYILDYLRSGKLLLRTASRRWLGARRSDILPTRGSPNPLCETGGFITLGYRGTFAFGRDGQADVKFRKLHRILVCGKAALCREVFSDTLNESRDPDREGLSDILLACDNLAEKGFKLVTACSSGANGLTTAAIQAQTGATQVDFQCSK</sequence>
<evidence type="ECO:0000256" key="3">
    <source>
        <dbReference type="ARBA" id="ARBA00022475"/>
    </source>
</evidence>
<evidence type="ECO:0000313" key="10">
    <source>
        <dbReference type="WBParaSite" id="jg10949"/>
    </source>
</evidence>
<keyword evidence="6" id="KW-0966">Cell projection</keyword>
<protein>
    <submittedName>
        <fullName evidence="10">Potassium channel tetramerisation-type BTB domain-containing protein</fullName>
    </submittedName>
</protein>